<dbReference type="EMBL" id="BPQQ01000090">
    <property type="protein sequence ID" value="GJE03768.1"/>
    <property type="molecule type" value="Genomic_DNA"/>
</dbReference>
<evidence type="ECO:0000256" key="1">
    <source>
        <dbReference type="SAM" id="MobiDB-lite"/>
    </source>
</evidence>
<keyword evidence="3" id="KW-1185">Reference proteome</keyword>
<name>A0ABQ4SPP8_9HYPH</name>
<feature type="compositionally biased region" description="Low complexity" evidence="1">
    <location>
        <begin position="43"/>
        <end position="52"/>
    </location>
</feature>
<organism evidence="2 3">
    <name type="scientific">Methylobacterium isbiliense</name>
    <dbReference type="NCBI Taxonomy" id="315478"/>
    <lineage>
        <taxon>Bacteria</taxon>
        <taxon>Pseudomonadati</taxon>
        <taxon>Pseudomonadota</taxon>
        <taxon>Alphaproteobacteria</taxon>
        <taxon>Hyphomicrobiales</taxon>
        <taxon>Methylobacteriaceae</taxon>
        <taxon>Methylobacterium</taxon>
    </lineage>
</organism>
<accession>A0ABQ4SPP8</accession>
<protein>
    <submittedName>
        <fullName evidence="2">Uncharacterized protein</fullName>
    </submittedName>
</protein>
<reference evidence="2" key="1">
    <citation type="journal article" date="2021" name="Front. Microbiol.">
        <title>Comprehensive Comparative Genomics and Phenotyping of Methylobacterium Species.</title>
        <authorList>
            <person name="Alessa O."/>
            <person name="Ogura Y."/>
            <person name="Fujitani Y."/>
            <person name="Takami H."/>
            <person name="Hayashi T."/>
            <person name="Sahin N."/>
            <person name="Tani A."/>
        </authorList>
    </citation>
    <scope>NUCLEOTIDE SEQUENCE</scope>
    <source>
        <strain evidence="2">DSM 17168</strain>
    </source>
</reference>
<evidence type="ECO:0000313" key="3">
    <source>
        <dbReference type="Proteomes" id="UP001055153"/>
    </source>
</evidence>
<proteinExistence type="predicted"/>
<dbReference type="Proteomes" id="UP001055153">
    <property type="component" value="Unassembled WGS sequence"/>
</dbReference>
<comment type="caution">
    <text evidence="2">The sequence shown here is derived from an EMBL/GenBank/DDBJ whole genome shotgun (WGS) entry which is preliminary data.</text>
</comment>
<gene>
    <name evidence="2" type="ORF">GMJLKIPL_5725</name>
</gene>
<evidence type="ECO:0000313" key="2">
    <source>
        <dbReference type="EMBL" id="GJE03768.1"/>
    </source>
</evidence>
<sequence>MSAAPSTIRPAESTFEAAITRARRSLGVQAWRAAKEGTMNRPAAAASSAKSVAIRRPCRLDRKAPADRGAAGGAVVAAQ</sequence>
<feature type="region of interest" description="Disordered" evidence="1">
    <location>
        <begin position="60"/>
        <end position="79"/>
    </location>
</feature>
<feature type="region of interest" description="Disordered" evidence="1">
    <location>
        <begin position="33"/>
        <end position="52"/>
    </location>
</feature>
<reference evidence="2" key="2">
    <citation type="submission" date="2021-08" db="EMBL/GenBank/DDBJ databases">
        <authorList>
            <person name="Tani A."/>
            <person name="Ola A."/>
            <person name="Ogura Y."/>
            <person name="Katsura K."/>
            <person name="Hayashi T."/>
        </authorList>
    </citation>
    <scope>NUCLEOTIDE SEQUENCE</scope>
    <source>
        <strain evidence="2">DSM 17168</strain>
    </source>
</reference>